<name>A0A5N6PJ70_9ASTR</name>
<proteinExistence type="predicted"/>
<gene>
    <name evidence="2" type="ORF">E3N88_09496</name>
</gene>
<comment type="caution">
    <text evidence="2">The sequence shown here is derived from an EMBL/GenBank/DDBJ whole genome shotgun (WGS) entry which is preliminary data.</text>
</comment>
<reference evidence="2 3" key="1">
    <citation type="submission" date="2019-05" db="EMBL/GenBank/DDBJ databases">
        <title>Mikania micrantha, genome provides insights into the molecular mechanism of rapid growth.</title>
        <authorList>
            <person name="Liu B."/>
        </authorList>
    </citation>
    <scope>NUCLEOTIDE SEQUENCE [LARGE SCALE GENOMIC DNA]</scope>
    <source>
        <strain evidence="2">NLD-2019</strain>
        <tissue evidence="2">Leaf</tissue>
    </source>
</reference>
<evidence type="ECO:0000256" key="1">
    <source>
        <dbReference type="SAM" id="MobiDB-lite"/>
    </source>
</evidence>
<dbReference type="AlphaFoldDB" id="A0A5N6PJ70"/>
<evidence type="ECO:0000313" key="3">
    <source>
        <dbReference type="Proteomes" id="UP000326396"/>
    </source>
</evidence>
<accession>A0A5N6PJ70</accession>
<feature type="region of interest" description="Disordered" evidence="1">
    <location>
        <begin position="93"/>
        <end position="115"/>
    </location>
</feature>
<organism evidence="2 3">
    <name type="scientific">Mikania micrantha</name>
    <name type="common">bitter vine</name>
    <dbReference type="NCBI Taxonomy" id="192012"/>
    <lineage>
        <taxon>Eukaryota</taxon>
        <taxon>Viridiplantae</taxon>
        <taxon>Streptophyta</taxon>
        <taxon>Embryophyta</taxon>
        <taxon>Tracheophyta</taxon>
        <taxon>Spermatophyta</taxon>
        <taxon>Magnoliopsida</taxon>
        <taxon>eudicotyledons</taxon>
        <taxon>Gunneridae</taxon>
        <taxon>Pentapetalae</taxon>
        <taxon>asterids</taxon>
        <taxon>campanulids</taxon>
        <taxon>Asterales</taxon>
        <taxon>Asteraceae</taxon>
        <taxon>Asteroideae</taxon>
        <taxon>Heliantheae alliance</taxon>
        <taxon>Eupatorieae</taxon>
        <taxon>Mikania</taxon>
    </lineage>
</organism>
<evidence type="ECO:0000313" key="2">
    <source>
        <dbReference type="EMBL" id="KAD6454790.1"/>
    </source>
</evidence>
<keyword evidence="3" id="KW-1185">Reference proteome</keyword>
<dbReference type="Proteomes" id="UP000326396">
    <property type="component" value="Linkage Group LG12"/>
</dbReference>
<protein>
    <submittedName>
        <fullName evidence="2">Uncharacterized protein</fullName>
    </submittedName>
</protein>
<dbReference type="EMBL" id="SZYD01000004">
    <property type="protein sequence ID" value="KAD6454790.1"/>
    <property type="molecule type" value="Genomic_DNA"/>
</dbReference>
<sequence>MKLACRGTRYPLRREASRYAKQTGSRDSRITSRYAMMIFDRPPRRTPSHFLRVPTHCCDQNPPENKLKPLLTPLEAIVGDWKPLEHQREFLEATNKQDDPHQPSFELPEPVTPRI</sequence>